<evidence type="ECO:0000313" key="1">
    <source>
        <dbReference type="EMBL" id="CAK9259558.1"/>
    </source>
</evidence>
<dbReference type="PANTHER" id="PTHR31533:SF2">
    <property type="entry name" value="GPI-ANCHORED PROTEIN LLG1"/>
    <property type="match status" value="1"/>
</dbReference>
<reference evidence="1" key="1">
    <citation type="submission" date="2024-02" db="EMBL/GenBank/DDBJ databases">
        <authorList>
            <consortium name="ELIXIR-Norway"/>
            <consortium name="Elixir Norway"/>
        </authorList>
    </citation>
    <scope>NUCLEOTIDE SEQUENCE</scope>
</reference>
<protein>
    <submittedName>
        <fullName evidence="1">Uncharacterized protein</fullName>
    </submittedName>
</protein>
<dbReference type="InterPro" id="IPR039307">
    <property type="entry name" value="LORELEI-like"/>
</dbReference>
<name>A0ABP0W0R6_9BRYO</name>
<evidence type="ECO:0000313" key="2">
    <source>
        <dbReference type="Proteomes" id="UP001497444"/>
    </source>
</evidence>
<gene>
    <name evidence="1" type="ORF">CSSPJE1EN1_LOCUS5036</name>
</gene>
<sequence>MLLIGTCIIILAALADLGVAAPAAKSVTVGEGSQPRLEKQHRMIEFYEGVAEGDIGVRKLLQAVHQCPENFGLQNYSSITSVCKAPDYDKTLCCSSFTMFTCRFLTYFNDPSTNCASTLFTYLNLAGNYPPGLFANLCTQGDQQGIPCPIAPAPSPNPSSALSLIRPCQSSLASSVLISAFVLAVVMIT</sequence>
<dbReference type="EMBL" id="OZ020107">
    <property type="protein sequence ID" value="CAK9259558.1"/>
    <property type="molecule type" value="Genomic_DNA"/>
</dbReference>
<dbReference type="Pfam" id="PF26578">
    <property type="entry name" value="LLG1"/>
    <property type="match status" value="1"/>
</dbReference>
<dbReference type="Proteomes" id="UP001497444">
    <property type="component" value="Chromosome 12"/>
</dbReference>
<dbReference type="PANTHER" id="PTHR31533">
    <property type="entry name" value="GPI-ANCHORED PROTEIN LLG1-RELATED-RELATED"/>
    <property type="match status" value="1"/>
</dbReference>
<keyword evidence="2" id="KW-1185">Reference proteome</keyword>
<proteinExistence type="predicted"/>
<accession>A0ABP0W0R6</accession>
<dbReference type="InterPro" id="IPR058888">
    <property type="entry name" value="LLG1-like"/>
</dbReference>
<organism evidence="1 2">
    <name type="scientific">Sphagnum jensenii</name>
    <dbReference type="NCBI Taxonomy" id="128206"/>
    <lineage>
        <taxon>Eukaryota</taxon>
        <taxon>Viridiplantae</taxon>
        <taxon>Streptophyta</taxon>
        <taxon>Embryophyta</taxon>
        <taxon>Bryophyta</taxon>
        <taxon>Sphagnophytina</taxon>
        <taxon>Sphagnopsida</taxon>
        <taxon>Sphagnales</taxon>
        <taxon>Sphagnaceae</taxon>
        <taxon>Sphagnum</taxon>
    </lineage>
</organism>